<sequence>MITCFDIGGSFIRHGEMQLDGTVAETARVETPRDNWTDFIHAVGQSSGEAGSPISISLAGAYDERTGIADVANIPCLHGRYVQRELSDALNRPVAIINDANAFALAEAVDGVGNGKPVVFGVILGSGVGGGLVINGDLVNGFGGMAGEWGHGPIVDPTAGGKFSGIEHYACGCGQVGCVDATGSARGMERIHASLHGKTLSSKEITSAWHRNDPSGTETVEVFTTLLSRALSVLVNTLGPDVIPVSGGLSNDTKLLELIDKKTRALVLAHYSAPLVVRGQFAENGGLHGAGIFARRNLGNVHS</sequence>
<accession>A0A0M7B0Z6</accession>
<evidence type="ECO:0000313" key="3">
    <source>
        <dbReference type="Proteomes" id="UP000049983"/>
    </source>
</evidence>
<dbReference type="STRING" id="311410.LA5095_05806"/>
<dbReference type="GeneID" id="97673284"/>
<comment type="similarity">
    <text evidence="1">Belongs to the ROK (NagC/XylR) family.</text>
</comment>
<dbReference type="EMBL" id="CXWC01000017">
    <property type="protein sequence ID" value="CTQ79176.1"/>
    <property type="molecule type" value="Genomic_DNA"/>
</dbReference>
<keyword evidence="2" id="KW-0808">Transferase</keyword>
<dbReference type="EC" id="2.7.1.59" evidence="2"/>
<protein>
    <submittedName>
        <fullName evidence="2">N-acetyl-D-glucosamine kinase</fullName>
        <ecNumber evidence="2">2.7.1.59</ecNumber>
    </submittedName>
</protein>
<proteinExistence type="inferred from homology"/>
<evidence type="ECO:0000256" key="1">
    <source>
        <dbReference type="ARBA" id="ARBA00006479"/>
    </source>
</evidence>
<dbReference type="InterPro" id="IPR000600">
    <property type="entry name" value="ROK"/>
</dbReference>
<dbReference type="PANTHER" id="PTHR18964">
    <property type="entry name" value="ROK (REPRESSOR, ORF, KINASE) FAMILY"/>
    <property type="match status" value="1"/>
</dbReference>
<dbReference type="PROSITE" id="PS01125">
    <property type="entry name" value="ROK"/>
    <property type="match status" value="1"/>
</dbReference>
<dbReference type="GO" id="GO:0045127">
    <property type="term" value="F:N-acetylglucosamine kinase activity"/>
    <property type="evidence" value="ECO:0007669"/>
    <property type="project" value="UniProtKB-EC"/>
</dbReference>
<dbReference type="RefSeq" id="WP_055121286.1">
    <property type="nucleotide sequence ID" value="NZ_CXWA01000014.1"/>
</dbReference>
<dbReference type="SUPFAM" id="SSF53067">
    <property type="entry name" value="Actin-like ATPase domain"/>
    <property type="match status" value="1"/>
</dbReference>
<dbReference type="PANTHER" id="PTHR18964:SF149">
    <property type="entry name" value="BIFUNCTIONAL UDP-N-ACETYLGLUCOSAMINE 2-EPIMERASE_N-ACETYLMANNOSAMINE KINASE"/>
    <property type="match status" value="1"/>
</dbReference>
<dbReference type="InterPro" id="IPR049874">
    <property type="entry name" value="ROK_cs"/>
</dbReference>
<keyword evidence="2" id="KW-0418">Kinase</keyword>
<gene>
    <name evidence="2" type="primary">nagK_2</name>
    <name evidence="2" type="ORF">LA5096_06056</name>
</gene>
<dbReference type="OrthoDB" id="9810372at2"/>
<keyword evidence="3" id="KW-1185">Reference proteome</keyword>
<evidence type="ECO:0000313" key="2">
    <source>
        <dbReference type="EMBL" id="CTQ79176.1"/>
    </source>
</evidence>
<dbReference type="Proteomes" id="UP000049983">
    <property type="component" value="Unassembled WGS sequence"/>
</dbReference>
<reference evidence="3" key="1">
    <citation type="submission" date="2015-07" db="EMBL/GenBank/DDBJ databases">
        <authorList>
            <person name="Rodrigo-Torres Lidia"/>
            <person name="Arahal R.David."/>
        </authorList>
    </citation>
    <scope>NUCLEOTIDE SEQUENCE [LARGE SCALE GENOMIC DNA]</scope>
    <source>
        <strain evidence="3">CECT 5096</strain>
    </source>
</reference>
<dbReference type="InterPro" id="IPR043129">
    <property type="entry name" value="ATPase_NBD"/>
</dbReference>
<dbReference type="Pfam" id="PF00480">
    <property type="entry name" value="ROK"/>
    <property type="match status" value="1"/>
</dbReference>
<organism evidence="2 3">
    <name type="scientific">Roseibium album</name>
    <dbReference type="NCBI Taxonomy" id="311410"/>
    <lineage>
        <taxon>Bacteria</taxon>
        <taxon>Pseudomonadati</taxon>
        <taxon>Pseudomonadota</taxon>
        <taxon>Alphaproteobacteria</taxon>
        <taxon>Hyphomicrobiales</taxon>
        <taxon>Stappiaceae</taxon>
        <taxon>Roseibium</taxon>
    </lineage>
</organism>
<dbReference type="AlphaFoldDB" id="A0A0M7B0Z6"/>
<name>A0A0M7B0Z6_9HYPH</name>
<dbReference type="Gene3D" id="3.30.420.40">
    <property type="match status" value="2"/>
</dbReference>